<accession>A0A8H3PES0</accession>
<dbReference type="InterPro" id="IPR011009">
    <property type="entry name" value="Kinase-like_dom_sf"/>
</dbReference>
<keyword evidence="3" id="KW-1185">Reference proteome</keyword>
<proteinExistence type="predicted"/>
<gene>
    <name evidence="2" type="ORF">IMSHALPRED_001587</name>
</gene>
<dbReference type="PANTHER" id="PTHR21310">
    <property type="entry name" value="AMINOGLYCOSIDE PHOSPHOTRANSFERASE-RELATED-RELATED"/>
    <property type="match status" value="1"/>
</dbReference>
<evidence type="ECO:0000259" key="1">
    <source>
        <dbReference type="Pfam" id="PF01636"/>
    </source>
</evidence>
<feature type="domain" description="Aminoglycoside phosphotransferase" evidence="1">
    <location>
        <begin position="85"/>
        <end position="333"/>
    </location>
</feature>
<dbReference type="InterPro" id="IPR051678">
    <property type="entry name" value="AGP_Transferase"/>
</dbReference>
<dbReference type="Proteomes" id="UP000664534">
    <property type="component" value="Unassembled WGS sequence"/>
</dbReference>
<comment type="caution">
    <text evidence="2">The sequence shown here is derived from an EMBL/GenBank/DDBJ whole genome shotgun (WGS) entry which is preliminary data.</text>
</comment>
<organism evidence="2 3">
    <name type="scientific">Imshaugia aleurites</name>
    <dbReference type="NCBI Taxonomy" id="172621"/>
    <lineage>
        <taxon>Eukaryota</taxon>
        <taxon>Fungi</taxon>
        <taxon>Dikarya</taxon>
        <taxon>Ascomycota</taxon>
        <taxon>Pezizomycotina</taxon>
        <taxon>Lecanoromycetes</taxon>
        <taxon>OSLEUM clade</taxon>
        <taxon>Lecanoromycetidae</taxon>
        <taxon>Lecanorales</taxon>
        <taxon>Lecanorineae</taxon>
        <taxon>Parmeliaceae</taxon>
        <taxon>Imshaugia</taxon>
    </lineage>
</organism>
<evidence type="ECO:0000313" key="2">
    <source>
        <dbReference type="EMBL" id="CAF9939661.1"/>
    </source>
</evidence>
<dbReference type="Gene3D" id="3.30.200.20">
    <property type="entry name" value="Phosphorylase Kinase, domain 1"/>
    <property type="match status" value="1"/>
</dbReference>
<name>A0A8H3PES0_9LECA</name>
<evidence type="ECO:0000313" key="3">
    <source>
        <dbReference type="Proteomes" id="UP000664534"/>
    </source>
</evidence>
<protein>
    <recommendedName>
        <fullName evidence="1">Aminoglycoside phosphotransferase domain-containing protein</fullName>
    </recommendedName>
</protein>
<dbReference type="InterPro" id="IPR002575">
    <property type="entry name" value="Aminoglycoside_PTrfase"/>
</dbReference>
<dbReference type="Gene3D" id="3.90.1200.10">
    <property type="match status" value="1"/>
</dbReference>
<dbReference type="AlphaFoldDB" id="A0A8H3PES0"/>
<dbReference type="SUPFAM" id="SSF56112">
    <property type="entry name" value="Protein kinase-like (PK-like)"/>
    <property type="match status" value="1"/>
</dbReference>
<sequence length="418" mass="46632">MSDYAPDTWSDAPITRKCLSTSKALQDTLKNAMPAIEGNHHTNSEDAAIEDIKVHFFAEGGYNYLWFISFSSKSSGQDGATSMYKAILREPNDDALLPYQIENEIAHLIFIANNHPSIPVPKVYAYDTGTTGNQPFILMEYIDGQPLSSAWSTYTEVDKLTAARQVAQIIVEMSEITFDRIGGLTLAYDIGPTVEGMKLFKGRVRSLKVARLRAYSELTARLQDKFHSPDCYDIGPYDSMHDYVLACYDKEIYYYTHAPASTIDQSLFDVVPRDQFVKSLQETRDRLASSPSSFLPEQPFALVHNDINGRNIMMRDNKIAAILDWEFAGSYPLSEILAGRGVDMLEMVDEETAEENGVWSLRMLELVAEAAIARGKGEEKVKMLVGDGNEELGLARMEMVPDVLGEYESDSMAGSDAE</sequence>
<dbReference type="OrthoDB" id="2906425at2759"/>
<dbReference type="PANTHER" id="PTHR21310:SF15">
    <property type="entry name" value="AMINOGLYCOSIDE PHOSPHOTRANSFERASE DOMAIN-CONTAINING PROTEIN"/>
    <property type="match status" value="1"/>
</dbReference>
<reference evidence="2" key="1">
    <citation type="submission" date="2021-03" db="EMBL/GenBank/DDBJ databases">
        <authorList>
            <person name="Tagirdzhanova G."/>
        </authorList>
    </citation>
    <scope>NUCLEOTIDE SEQUENCE</scope>
</reference>
<dbReference type="EMBL" id="CAJPDT010000121">
    <property type="protein sequence ID" value="CAF9939661.1"/>
    <property type="molecule type" value="Genomic_DNA"/>
</dbReference>
<dbReference type="Pfam" id="PF01636">
    <property type="entry name" value="APH"/>
    <property type="match status" value="1"/>
</dbReference>